<proteinExistence type="predicted"/>
<dbReference type="EMBL" id="BAAARK010000023">
    <property type="protein sequence ID" value="GAA2679157.1"/>
    <property type="molecule type" value="Genomic_DNA"/>
</dbReference>
<feature type="signal peptide" evidence="1">
    <location>
        <begin position="1"/>
        <end position="30"/>
    </location>
</feature>
<evidence type="ECO:0000313" key="3">
    <source>
        <dbReference type="Proteomes" id="UP001500994"/>
    </source>
</evidence>
<sequence length="121" mass="12601">MKTNHHRAGRAVVAAVAAALCLAGAGQAQAAPLGSVTFYTGTDRTGTAVQLDLDKVGVCQELTTPARSFYAASNQAVDVFFNQDCVTGAPGQASDLYFRTGTLGQGNFPYAAVSYRIQPAR</sequence>
<dbReference type="RefSeq" id="WP_344581648.1">
    <property type="nucleotide sequence ID" value="NZ_BAAARK010000023.1"/>
</dbReference>
<dbReference type="Proteomes" id="UP001500994">
    <property type="component" value="Unassembled WGS sequence"/>
</dbReference>
<feature type="chain" id="PRO_5045353194" evidence="1">
    <location>
        <begin position="31"/>
        <end position="121"/>
    </location>
</feature>
<evidence type="ECO:0000256" key="1">
    <source>
        <dbReference type="SAM" id="SignalP"/>
    </source>
</evidence>
<gene>
    <name evidence="2" type="ORF">GCM10009864_59100</name>
</gene>
<reference evidence="3" key="1">
    <citation type="journal article" date="2019" name="Int. J. Syst. Evol. Microbiol.">
        <title>The Global Catalogue of Microorganisms (GCM) 10K type strain sequencing project: providing services to taxonomists for standard genome sequencing and annotation.</title>
        <authorList>
            <consortium name="The Broad Institute Genomics Platform"/>
            <consortium name="The Broad Institute Genome Sequencing Center for Infectious Disease"/>
            <person name="Wu L."/>
            <person name="Ma J."/>
        </authorList>
    </citation>
    <scope>NUCLEOTIDE SEQUENCE [LARGE SCALE GENOMIC DNA]</scope>
    <source>
        <strain evidence="3">JCM 16374</strain>
    </source>
</reference>
<accession>A0ABP6EXT9</accession>
<keyword evidence="3" id="KW-1185">Reference proteome</keyword>
<evidence type="ECO:0000313" key="2">
    <source>
        <dbReference type="EMBL" id="GAA2679157.1"/>
    </source>
</evidence>
<comment type="caution">
    <text evidence="2">The sequence shown here is derived from an EMBL/GenBank/DDBJ whole genome shotgun (WGS) entry which is preliminary data.</text>
</comment>
<organism evidence="2 3">
    <name type="scientific">Streptomyces lunalinharesii</name>
    <dbReference type="NCBI Taxonomy" id="333384"/>
    <lineage>
        <taxon>Bacteria</taxon>
        <taxon>Bacillati</taxon>
        <taxon>Actinomycetota</taxon>
        <taxon>Actinomycetes</taxon>
        <taxon>Kitasatosporales</taxon>
        <taxon>Streptomycetaceae</taxon>
        <taxon>Streptomyces</taxon>
    </lineage>
</organism>
<keyword evidence="1" id="KW-0732">Signal</keyword>
<protein>
    <submittedName>
        <fullName evidence="2">Uncharacterized protein</fullName>
    </submittedName>
</protein>
<name>A0ABP6EXT9_9ACTN</name>